<evidence type="ECO:0000313" key="2">
    <source>
        <dbReference type="Proteomes" id="UP000005239"/>
    </source>
</evidence>
<proteinExistence type="predicted"/>
<dbReference type="PANTHER" id="PTHR45830:SF15">
    <property type="entry name" value="SERPENTINE RECEPTOR, CLASS I"/>
    <property type="match status" value="1"/>
</dbReference>
<dbReference type="Proteomes" id="UP000005239">
    <property type="component" value="Unassembled WGS sequence"/>
</dbReference>
<organism evidence="1 2">
    <name type="scientific">Pristionchus pacificus</name>
    <name type="common">Parasitic nematode worm</name>
    <dbReference type="NCBI Taxonomy" id="54126"/>
    <lineage>
        <taxon>Eukaryota</taxon>
        <taxon>Metazoa</taxon>
        <taxon>Ecdysozoa</taxon>
        <taxon>Nematoda</taxon>
        <taxon>Chromadorea</taxon>
        <taxon>Rhabditida</taxon>
        <taxon>Rhabditina</taxon>
        <taxon>Diplogasteromorpha</taxon>
        <taxon>Diplogasteroidea</taxon>
        <taxon>Neodiplogasteridae</taxon>
        <taxon>Pristionchus</taxon>
    </lineage>
</organism>
<dbReference type="AlphaFoldDB" id="A0A2A6CKH8"/>
<accession>A0A8R1U7S3</accession>
<name>A0A2A6CKH8_PRIPA</name>
<dbReference type="EnsemblMetazoa" id="PPA10447.1">
    <property type="protein sequence ID" value="PPA10447.1"/>
    <property type="gene ID" value="WBGene00100001"/>
</dbReference>
<reference evidence="1" key="2">
    <citation type="submission" date="2022-06" db="UniProtKB">
        <authorList>
            <consortium name="EnsemblMetazoa"/>
        </authorList>
    </citation>
    <scope>IDENTIFICATION</scope>
    <source>
        <strain evidence="1">PS312</strain>
    </source>
</reference>
<dbReference type="PANTHER" id="PTHR45830">
    <property type="entry name" value="SERPENTINE RECEPTOR, CLASS I"/>
    <property type="match status" value="1"/>
</dbReference>
<accession>A0A2A6CKH8</accession>
<protein>
    <submittedName>
        <fullName evidence="1">Uncharacterized protein</fullName>
    </submittedName>
</protein>
<reference evidence="2" key="1">
    <citation type="journal article" date="2008" name="Nat. Genet.">
        <title>The Pristionchus pacificus genome provides a unique perspective on nematode lifestyle and parasitism.</title>
        <authorList>
            <person name="Dieterich C."/>
            <person name="Clifton S.W."/>
            <person name="Schuster L.N."/>
            <person name="Chinwalla A."/>
            <person name="Delehaunty K."/>
            <person name="Dinkelacker I."/>
            <person name="Fulton L."/>
            <person name="Fulton R."/>
            <person name="Godfrey J."/>
            <person name="Minx P."/>
            <person name="Mitreva M."/>
            <person name="Roeseler W."/>
            <person name="Tian H."/>
            <person name="Witte H."/>
            <person name="Yang S.P."/>
            <person name="Wilson R.K."/>
            <person name="Sommer R.J."/>
        </authorList>
    </citation>
    <scope>NUCLEOTIDE SEQUENCE [LARGE SCALE GENOMIC DNA]</scope>
    <source>
        <strain evidence="2">PS312</strain>
    </source>
</reference>
<keyword evidence="2" id="KW-1185">Reference proteome</keyword>
<evidence type="ECO:0000313" key="1">
    <source>
        <dbReference type="EnsemblMetazoa" id="PPA10447.1"/>
    </source>
</evidence>
<gene>
    <name evidence="1" type="primary">WBGene00100001</name>
</gene>
<sequence length="152" mass="16911">MDTTTSAPDYKQWQGAIFAFFVIVLILNVIGFAVWSTEHDEKERILNIEIAVRVNLEIVIDLQDHLSAKTLEAQLRFIKAQTAQAYLSGVMFIAPLLVLFLSLTTDFTVINGELLAATRFSALTFMTMRRSNATRTRAGQPSSNIASTISII</sequence>